<feature type="non-terminal residue" evidence="1">
    <location>
        <position position="68"/>
    </location>
</feature>
<sequence>MKTQPLVPYYLQALELRGTSPGARQSTESYLNRFALAIPELPTAPGPLFKYLGTVGNSYGSRLKARKV</sequence>
<name>X1RGP8_9ZZZZ</name>
<gene>
    <name evidence="1" type="ORF">S12H4_11915</name>
</gene>
<protein>
    <submittedName>
        <fullName evidence="1">Uncharacterized protein</fullName>
    </submittedName>
</protein>
<comment type="caution">
    <text evidence="1">The sequence shown here is derived from an EMBL/GenBank/DDBJ whole genome shotgun (WGS) entry which is preliminary data.</text>
</comment>
<dbReference type="AlphaFoldDB" id="X1RGP8"/>
<proteinExistence type="predicted"/>
<accession>X1RGP8</accession>
<evidence type="ECO:0000313" key="1">
    <source>
        <dbReference type="EMBL" id="GAI79892.1"/>
    </source>
</evidence>
<dbReference type="EMBL" id="BARW01005485">
    <property type="protein sequence ID" value="GAI79892.1"/>
    <property type="molecule type" value="Genomic_DNA"/>
</dbReference>
<reference evidence="1" key="1">
    <citation type="journal article" date="2014" name="Front. Microbiol.">
        <title>High frequency of phylogenetically diverse reductive dehalogenase-homologous genes in deep subseafloor sedimentary metagenomes.</title>
        <authorList>
            <person name="Kawai M."/>
            <person name="Futagami T."/>
            <person name="Toyoda A."/>
            <person name="Takaki Y."/>
            <person name="Nishi S."/>
            <person name="Hori S."/>
            <person name="Arai W."/>
            <person name="Tsubouchi T."/>
            <person name="Morono Y."/>
            <person name="Uchiyama I."/>
            <person name="Ito T."/>
            <person name="Fujiyama A."/>
            <person name="Inagaki F."/>
            <person name="Takami H."/>
        </authorList>
    </citation>
    <scope>NUCLEOTIDE SEQUENCE</scope>
    <source>
        <strain evidence="1">Expedition CK06-06</strain>
    </source>
</reference>
<organism evidence="1">
    <name type="scientific">marine sediment metagenome</name>
    <dbReference type="NCBI Taxonomy" id="412755"/>
    <lineage>
        <taxon>unclassified sequences</taxon>
        <taxon>metagenomes</taxon>
        <taxon>ecological metagenomes</taxon>
    </lineage>
</organism>